<dbReference type="InterPro" id="IPR022536">
    <property type="entry name" value="EspC"/>
</dbReference>
<feature type="region of interest" description="Disordered" evidence="1">
    <location>
        <begin position="81"/>
        <end position="105"/>
    </location>
</feature>
<evidence type="ECO:0000313" key="3">
    <source>
        <dbReference type="Proteomes" id="UP000550714"/>
    </source>
</evidence>
<feature type="region of interest" description="Disordered" evidence="1">
    <location>
        <begin position="31"/>
        <end position="51"/>
    </location>
</feature>
<sequence>MGFEAKITEIASSGDAAGDVAEAVRNVDPASALPGGNAGMPGSEATAKLARVKESWKGKGARTAGALEQYAQNLATAAEQYRSSDAVAEEDLTPRTGHSGGQEPI</sequence>
<gene>
    <name evidence="2" type="ORF">FHS23_000802</name>
</gene>
<dbReference type="GO" id="GO:0009306">
    <property type="term" value="P:protein secretion"/>
    <property type="evidence" value="ECO:0007669"/>
    <property type="project" value="InterPro"/>
</dbReference>
<name>A0A839RZ77_9PSEU</name>
<comment type="caution">
    <text evidence="2">The sequence shown here is derived from an EMBL/GenBank/DDBJ whole genome shotgun (WGS) entry which is preliminary data.</text>
</comment>
<keyword evidence="3" id="KW-1185">Reference proteome</keyword>
<protein>
    <recommendedName>
        <fullName evidence="4">Excreted virulence factor EspC (Type VII ESX diderm)</fullName>
    </recommendedName>
</protein>
<dbReference type="RefSeq" id="WP_183647916.1">
    <property type="nucleotide sequence ID" value="NZ_JACHWU010000001.1"/>
</dbReference>
<dbReference type="Proteomes" id="UP000550714">
    <property type="component" value="Unassembled WGS sequence"/>
</dbReference>
<dbReference type="AlphaFoldDB" id="A0A839RZ77"/>
<dbReference type="Pfam" id="PF10824">
    <property type="entry name" value="T7SS_ESX_EspC"/>
    <property type="match status" value="1"/>
</dbReference>
<evidence type="ECO:0000256" key="1">
    <source>
        <dbReference type="SAM" id="MobiDB-lite"/>
    </source>
</evidence>
<organism evidence="2 3">
    <name type="scientific">Prauserella isguenensis</name>
    <dbReference type="NCBI Taxonomy" id="1470180"/>
    <lineage>
        <taxon>Bacteria</taxon>
        <taxon>Bacillati</taxon>
        <taxon>Actinomycetota</taxon>
        <taxon>Actinomycetes</taxon>
        <taxon>Pseudonocardiales</taxon>
        <taxon>Pseudonocardiaceae</taxon>
        <taxon>Prauserella</taxon>
    </lineage>
</organism>
<proteinExistence type="predicted"/>
<evidence type="ECO:0008006" key="4">
    <source>
        <dbReference type="Google" id="ProtNLM"/>
    </source>
</evidence>
<evidence type="ECO:0000313" key="2">
    <source>
        <dbReference type="EMBL" id="MBB3049807.1"/>
    </source>
</evidence>
<reference evidence="2 3" key="1">
    <citation type="submission" date="2020-08" db="EMBL/GenBank/DDBJ databases">
        <title>Genomic Encyclopedia of Type Strains, Phase III (KMG-III): the genomes of soil and plant-associated and newly described type strains.</title>
        <authorList>
            <person name="Whitman W."/>
        </authorList>
    </citation>
    <scope>NUCLEOTIDE SEQUENCE [LARGE SCALE GENOMIC DNA]</scope>
    <source>
        <strain evidence="2 3">CECT 8577</strain>
    </source>
</reference>
<dbReference type="EMBL" id="JACHWU010000001">
    <property type="protein sequence ID" value="MBB3049807.1"/>
    <property type="molecule type" value="Genomic_DNA"/>
</dbReference>
<accession>A0A839RZ77</accession>